<evidence type="ECO:0000313" key="4">
    <source>
        <dbReference type="Proteomes" id="UP000633365"/>
    </source>
</evidence>
<dbReference type="InterPro" id="IPR010982">
    <property type="entry name" value="Lambda_DNA-bd_dom_sf"/>
</dbReference>
<sequence>MSPKNDKVAEKLRHYREACVLSQKQVADALNIERSTYTKYETGDTEPNLRTIVRLAAIYNVPPAELLPMDAADDPAVQGLKDTARNNSPIYQLSKDERGLIARYRALDKAQKKQARELMGNLSKKDS</sequence>
<dbReference type="CDD" id="cd00093">
    <property type="entry name" value="HTH_XRE"/>
    <property type="match status" value="1"/>
</dbReference>
<dbReference type="PANTHER" id="PTHR46558">
    <property type="entry name" value="TRACRIPTIONAL REGULATORY PROTEIN-RELATED-RELATED"/>
    <property type="match status" value="1"/>
</dbReference>
<name>A0A934WTU8_9FIRM</name>
<evidence type="ECO:0000256" key="1">
    <source>
        <dbReference type="ARBA" id="ARBA00023125"/>
    </source>
</evidence>
<dbReference type="GO" id="GO:0003677">
    <property type="term" value="F:DNA binding"/>
    <property type="evidence" value="ECO:0007669"/>
    <property type="project" value="UniProtKB-KW"/>
</dbReference>
<organism evidence="3 4">
    <name type="scientific">Ruminococcus difficilis</name>
    <dbReference type="NCBI Taxonomy" id="2763069"/>
    <lineage>
        <taxon>Bacteria</taxon>
        <taxon>Bacillati</taxon>
        <taxon>Bacillota</taxon>
        <taxon>Clostridia</taxon>
        <taxon>Eubacteriales</taxon>
        <taxon>Oscillospiraceae</taxon>
        <taxon>Ruminococcus</taxon>
    </lineage>
</organism>
<dbReference type="InterPro" id="IPR001387">
    <property type="entry name" value="Cro/C1-type_HTH"/>
</dbReference>
<evidence type="ECO:0000313" key="3">
    <source>
        <dbReference type="EMBL" id="MBK6089858.1"/>
    </source>
</evidence>
<proteinExistence type="predicted"/>
<dbReference type="SMART" id="SM00530">
    <property type="entry name" value="HTH_XRE"/>
    <property type="match status" value="1"/>
</dbReference>
<dbReference type="PANTHER" id="PTHR46558:SF11">
    <property type="entry name" value="HTH-TYPE TRANSCRIPTIONAL REGULATOR XRE"/>
    <property type="match status" value="1"/>
</dbReference>
<dbReference type="Gene3D" id="1.10.260.40">
    <property type="entry name" value="lambda repressor-like DNA-binding domains"/>
    <property type="match status" value="1"/>
</dbReference>
<protein>
    <submittedName>
        <fullName evidence="3">Helix-turn-helix transcriptional regulator</fullName>
    </submittedName>
</protein>
<keyword evidence="1" id="KW-0238">DNA-binding</keyword>
<dbReference type="EMBL" id="JAEQMG010000163">
    <property type="protein sequence ID" value="MBK6089858.1"/>
    <property type="molecule type" value="Genomic_DNA"/>
</dbReference>
<reference evidence="3" key="1">
    <citation type="submission" date="2021-01" db="EMBL/GenBank/DDBJ databases">
        <title>Genome public.</title>
        <authorList>
            <person name="Liu C."/>
            <person name="Sun Q."/>
        </authorList>
    </citation>
    <scope>NUCLEOTIDE SEQUENCE</scope>
    <source>
        <strain evidence="3">M6</strain>
    </source>
</reference>
<dbReference type="Proteomes" id="UP000633365">
    <property type="component" value="Unassembled WGS sequence"/>
</dbReference>
<dbReference type="PROSITE" id="PS50943">
    <property type="entry name" value="HTH_CROC1"/>
    <property type="match status" value="1"/>
</dbReference>
<dbReference type="SUPFAM" id="SSF47413">
    <property type="entry name" value="lambda repressor-like DNA-binding domains"/>
    <property type="match status" value="1"/>
</dbReference>
<dbReference type="AlphaFoldDB" id="A0A934WTU8"/>
<evidence type="ECO:0000259" key="2">
    <source>
        <dbReference type="PROSITE" id="PS50943"/>
    </source>
</evidence>
<dbReference type="RefSeq" id="WP_201428557.1">
    <property type="nucleotide sequence ID" value="NZ_JAEQMG010000163.1"/>
</dbReference>
<comment type="caution">
    <text evidence="3">The sequence shown here is derived from an EMBL/GenBank/DDBJ whole genome shotgun (WGS) entry which is preliminary data.</text>
</comment>
<keyword evidence="4" id="KW-1185">Reference proteome</keyword>
<feature type="domain" description="HTH cro/C1-type" evidence="2">
    <location>
        <begin position="12"/>
        <end position="66"/>
    </location>
</feature>
<gene>
    <name evidence="3" type="ORF">JKK62_14625</name>
</gene>
<dbReference type="Pfam" id="PF13560">
    <property type="entry name" value="HTH_31"/>
    <property type="match status" value="1"/>
</dbReference>
<accession>A0A934WTU8</accession>